<organism evidence="1 2">
    <name type="scientific">Sphaerobolus stellatus (strain SS14)</name>
    <dbReference type="NCBI Taxonomy" id="990650"/>
    <lineage>
        <taxon>Eukaryota</taxon>
        <taxon>Fungi</taxon>
        <taxon>Dikarya</taxon>
        <taxon>Basidiomycota</taxon>
        <taxon>Agaricomycotina</taxon>
        <taxon>Agaricomycetes</taxon>
        <taxon>Phallomycetidae</taxon>
        <taxon>Geastrales</taxon>
        <taxon>Sphaerobolaceae</taxon>
        <taxon>Sphaerobolus</taxon>
    </lineage>
</organism>
<dbReference type="AlphaFoldDB" id="A0A0C9VNA7"/>
<dbReference type="HOGENOM" id="CLU_2265446_0_0_1"/>
<protein>
    <submittedName>
        <fullName evidence="1">Uncharacterized protein</fullName>
    </submittedName>
</protein>
<keyword evidence="2" id="KW-1185">Reference proteome</keyword>
<accession>A0A0C9VNA7</accession>
<evidence type="ECO:0000313" key="1">
    <source>
        <dbReference type="EMBL" id="KIJ39236.1"/>
    </source>
</evidence>
<gene>
    <name evidence="1" type="ORF">M422DRAFT_258129</name>
</gene>
<name>A0A0C9VNA7_SPHS4</name>
<dbReference type="EMBL" id="KN837154">
    <property type="protein sequence ID" value="KIJ39236.1"/>
    <property type="molecule type" value="Genomic_DNA"/>
</dbReference>
<sequence>MAVGGVHRRVAIGVDAGWEDVGAGAIAAFIPLNFAFAFAGDEFVVADVAGVVEVVAEGTGQMLRSFVVFAFAFAPPFPPIPFPAAFPSALTPTPAILPPPTQP</sequence>
<evidence type="ECO:0000313" key="2">
    <source>
        <dbReference type="Proteomes" id="UP000054279"/>
    </source>
</evidence>
<reference evidence="1 2" key="1">
    <citation type="submission" date="2014-06" db="EMBL/GenBank/DDBJ databases">
        <title>Evolutionary Origins and Diversification of the Mycorrhizal Mutualists.</title>
        <authorList>
            <consortium name="DOE Joint Genome Institute"/>
            <consortium name="Mycorrhizal Genomics Consortium"/>
            <person name="Kohler A."/>
            <person name="Kuo A."/>
            <person name="Nagy L.G."/>
            <person name="Floudas D."/>
            <person name="Copeland A."/>
            <person name="Barry K.W."/>
            <person name="Cichocki N."/>
            <person name="Veneault-Fourrey C."/>
            <person name="LaButti K."/>
            <person name="Lindquist E.A."/>
            <person name="Lipzen A."/>
            <person name="Lundell T."/>
            <person name="Morin E."/>
            <person name="Murat C."/>
            <person name="Riley R."/>
            <person name="Ohm R."/>
            <person name="Sun H."/>
            <person name="Tunlid A."/>
            <person name="Henrissat B."/>
            <person name="Grigoriev I.V."/>
            <person name="Hibbett D.S."/>
            <person name="Martin F."/>
        </authorList>
    </citation>
    <scope>NUCLEOTIDE SEQUENCE [LARGE SCALE GENOMIC DNA]</scope>
    <source>
        <strain evidence="1 2">SS14</strain>
    </source>
</reference>
<proteinExistence type="predicted"/>
<dbReference type="Proteomes" id="UP000054279">
    <property type="component" value="Unassembled WGS sequence"/>
</dbReference>